<gene>
    <name evidence="4" type="ORF">UFOVP1098_25</name>
    <name evidence="5" type="ORF">UFOVP1353_8</name>
    <name evidence="6" type="ORF">UFOVP1458_20</name>
    <name evidence="7" type="ORF">UFOVP1546_48</name>
    <name evidence="2" type="ORF">UFOVP578_17</name>
    <name evidence="3" type="ORF">UFOVP928_46</name>
</gene>
<sequence>MKINEKEKRIYVRQSWLGDMAICPERARLGHVRPDLRTGSDATIIGTALHAGIEYVLQFPEGQTFEQMKTVVNREYGLLEAGQAYKKTNIDQEKIPAYLESMCISFYENILPHVEQGGEVEKYFQAPLGIDINGYGVWLEGTMDYITPSGVIWDWKTSSRTYNIKEKQKSAVQPTVYAEAAVQLGLCPDYPVQFNYGVMVRTETPKHQIAVVERTQQHGLWLRHLVRGAVTSALKTGYEDNWFMNDSSTLCSQSWCSYWDICKGAWCGEQEVAFANQTLTD</sequence>
<evidence type="ECO:0000313" key="4">
    <source>
        <dbReference type="EMBL" id="CAB4183997.1"/>
    </source>
</evidence>
<evidence type="ECO:0000313" key="5">
    <source>
        <dbReference type="EMBL" id="CAB4199855.1"/>
    </source>
</evidence>
<accession>A0A6J7XHS9</accession>
<evidence type="ECO:0000259" key="1">
    <source>
        <dbReference type="Pfam" id="PF12705"/>
    </source>
</evidence>
<name>A0A6J7XHS9_9CAUD</name>
<proteinExistence type="predicted"/>
<evidence type="ECO:0000313" key="7">
    <source>
        <dbReference type="EMBL" id="CAB5228785.1"/>
    </source>
</evidence>
<dbReference type="EMBL" id="LR796872">
    <property type="protein sequence ID" value="CAB4172107.1"/>
    <property type="molecule type" value="Genomic_DNA"/>
</dbReference>
<dbReference type="InterPro" id="IPR038726">
    <property type="entry name" value="PDDEXK_AddAB-type"/>
</dbReference>
<evidence type="ECO:0000313" key="2">
    <source>
        <dbReference type="EMBL" id="CAB4168860.1"/>
    </source>
</evidence>
<dbReference type="EMBL" id="LR798391">
    <property type="protein sequence ID" value="CAB5228785.1"/>
    <property type="molecule type" value="Genomic_DNA"/>
</dbReference>
<dbReference type="Pfam" id="PF12705">
    <property type="entry name" value="PDDEXK_1"/>
    <property type="match status" value="1"/>
</dbReference>
<dbReference type="Gene3D" id="3.90.320.10">
    <property type="match status" value="1"/>
</dbReference>
<evidence type="ECO:0000313" key="6">
    <source>
        <dbReference type="EMBL" id="CAB4214179.1"/>
    </source>
</evidence>
<protein>
    <submittedName>
        <fullName evidence="7">PD-(D/E)XK nuclease superfamily</fullName>
    </submittedName>
</protein>
<feature type="domain" description="PD-(D/E)XK endonuclease-like" evidence="1">
    <location>
        <begin position="21"/>
        <end position="263"/>
    </location>
</feature>
<dbReference type="EMBL" id="LR797407">
    <property type="protein sequence ID" value="CAB4214179.1"/>
    <property type="molecule type" value="Genomic_DNA"/>
</dbReference>
<dbReference type="InterPro" id="IPR011604">
    <property type="entry name" value="PDDEXK-like_dom_sf"/>
</dbReference>
<dbReference type="EMBL" id="LR797296">
    <property type="protein sequence ID" value="CAB4199855.1"/>
    <property type="molecule type" value="Genomic_DNA"/>
</dbReference>
<evidence type="ECO:0000313" key="3">
    <source>
        <dbReference type="EMBL" id="CAB4172107.1"/>
    </source>
</evidence>
<organism evidence="7">
    <name type="scientific">uncultured Caudovirales phage</name>
    <dbReference type="NCBI Taxonomy" id="2100421"/>
    <lineage>
        <taxon>Viruses</taxon>
        <taxon>Duplodnaviria</taxon>
        <taxon>Heunggongvirae</taxon>
        <taxon>Uroviricota</taxon>
        <taxon>Caudoviricetes</taxon>
        <taxon>Peduoviridae</taxon>
        <taxon>Maltschvirus</taxon>
        <taxon>Maltschvirus maltsch</taxon>
    </lineage>
</organism>
<dbReference type="EMBL" id="LR796834">
    <property type="protein sequence ID" value="CAB4168860.1"/>
    <property type="molecule type" value="Genomic_DNA"/>
</dbReference>
<dbReference type="EMBL" id="LR797055">
    <property type="protein sequence ID" value="CAB4183997.1"/>
    <property type="molecule type" value="Genomic_DNA"/>
</dbReference>
<reference evidence="7" key="1">
    <citation type="submission" date="2020-05" db="EMBL/GenBank/DDBJ databases">
        <authorList>
            <person name="Chiriac C."/>
            <person name="Salcher M."/>
            <person name="Ghai R."/>
            <person name="Kavagutti S V."/>
        </authorList>
    </citation>
    <scope>NUCLEOTIDE SEQUENCE</scope>
</reference>